<dbReference type="AlphaFoldDB" id="L8H8Q2"/>
<evidence type="ECO:0000256" key="3">
    <source>
        <dbReference type="PROSITE-ProRule" id="PRU00023"/>
    </source>
</evidence>
<dbReference type="VEuPathDB" id="AmoebaDB:ACA1_046030"/>
<feature type="repeat" description="ANK" evidence="3">
    <location>
        <begin position="125"/>
        <end position="157"/>
    </location>
</feature>
<dbReference type="SUPFAM" id="SSF48403">
    <property type="entry name" value="Ankyrin repeat"/>
    <property type="match status" value="1"/>
</dbReference>
<dbReference type="STRING" id="1257118.L8H8Q2"/>
<accession>L8H8Q2</accession>
<name>L8H8Q2_ACACF</name>
<dbReference type="Pfam" id="PF12796">
    <property type="entry name" value="Ank_2"/>
    <property type="match status" value="2"/>
</dbReference>
<dbReference type="SMART" id="SM00248">
    <property type="entry name" value="ANK"/>
    <property type="match status" value="4"/>
</dbReference>
<dbReference type="PANTHER" id="PTHR46680:SF3">
    <property type="entry name" value="NF-KAPPA-B INHIBITOR CACTUS"/>
    <property type="match status" value="1"/>
</dbReference>
<evidence type="ECO:0000256" key="1">
    <source>
        <dbReference type="ARBA" id="ARBA00022737"/>
    </source>
</evidence>
<protein>
    <submittedName>
        <fullName evidence="4">Ankyrin repeat containing protein</fullName>
    </submittedName>
</protein>
<reference evidence="4 5" key="1">
    <citation type="journal article" date="2013" name="Genome Biol.">
        <title>Genome of Acanthamoeba castellanii highlights extensive lateral gene transfer and early evolution of tyrosine kinase signaling.</title>
        <authorList>
            <person name="Clarke M."/>
            <person name="Lohan A.J."/>
            <person name="Liu B."/>
            <person name="Lagkouvardos I."/>
            <person name="Roy S."/>
            <person name="Zafar N."/>
            <person name="Bertelli C."/>
            <person name="Schilde C."/>
            <person name="Kianianmomeni A."/>
            <person name="Burglin T.R."/>
            <person name="Frech C."/>
            <person name="Turcotte B."/>
            <person name="Kopec K.O."/>
            <person name="Synnott J.M."/>
            <person name="Choo C."/>
            <person name="Paponov I."/>
            <person name="Finkler A."/>
            <person name="Soon Heng Tan C."/>
            <person name="Hutchins A.P."/>
            <person name="Weinmeier T."/>
            <person name="Rattei T."/>
            <person name="Chu J.S."/>
            <person name="Gimenez G."/>
            <person name="Irimia M."/>
            <person name="Rigden D.J."/>
            <person name="Fitzpatrick D.A."/>
            <person name="Lorenzo-Morales J."/>
            <person name="Bateman A."/>
            <person name="Chiu C.H."/>
            <person name="Tang P."/>
            <person name="Hegemann P."/>
            <person name="Fromm H."/>
            <person name="Raoult D."/>
            <person name="Greub G."/>
            <person name="Miranda-Saavedra D."/>
            <person name="Chen N."/>
            <person name="Nash P."/>
            <person name="Ginger M.L."/>
            <person name="Horn M."/>
            <person name="Schaap P."/>
            <person name="Caler L."/>
            <person name="Loftus B."/>
        </authorList>
    </citation>
    <scope>NUCLEOTIDE SEQUENCE [LARGE SCALE GENOMIC DNA]</scope>
    <source>
        <strain evidence="4 5">Neff</strain>
    </source>
</reference>
<dbReference type="Gene3D" id="1.25.40.20">
    <property type="entry name" value="Ankyrin repeat-containing domain"/>
    <property type="match status" value="2"/>
</dbReference>
<dbReference type="GeneID" id="14922821"/>
<keyword evidence="1" id="KW-0677">Repeat</keyword>
<dbReference type="Proteomes" id="UP000011083">
    <property type="component" value="Unassembled WGS sequence"/>
</dbReference>
<feature type="repeat" description="ANK" evidence="3">
    <location>
        <begin position="58"/>
        <end position="90"/>
    </location>
</feature>
<organism evidence="4 5">
    <name type="scientific">Acanthamoeba castellanii (strain ATCC 30010 / Neff)</name>
    <dbReference type="NCBI Taxonomy" id="1257118"/>
    <lineage>
        <taxon>Eukaryota</taxon>
        <taxon>Amoebozoa</taxon>
        <taxon>Discosea</taxon>
        <taxon>Longamoebia</taxon>
        <taxon>Centramoebida</taxon>
        <taxon>Acanthamoebidae</taxon>
        <taxon>Acanthamoeba</taxon>
    </lineage>
</organism>
<evidence type="ECO:0000256" key="2">
    <source>
        <dbReference type="ARBA" id="ARBA00023043"/>
    </source>
</evidence>
<dbReference type="KEGG" id="acan:ACA1_046030"/>
<dbReference type="InterPro" id="IPR051070">
    <property type="entry name" value="NF-kappa-B_inhibitor"/>
</dbReference>
<proteinExistence type="predicted"/>
<evidence type="ECO:0000313" key="5">
    <source>
        <dbReference type="Proteomes" id="UP000011083"/>
    </source>
</evidence>
<dbReference type="OrthoDB" id="20872at2759"/>
<dbReference type="PRINTS" id="PR01415">
    <property type="entry name" value="ANKYRIN"/>
</dbReference>
<dbReference type="EMBL" id="KB007894">
    <property type="protein sequence ID" value="ELR21904.1"/>
    <property type="molecule type" value="Genomic_DNA"/>
</dbReference>
<keyword evidence="2 3" id="KW-0040">ANK repeat</keyword>
<dbReference type="InterPro" id="IPR002110">
    <property type="entry name" value="Ankyrin_rpt"/>
</dbReference>
<dbReference type="PANTHER" id="PTHR46680">
    <property type="entry name" value="NF-KAPPA-B INHIBITOR ALPHA"/>
    <property type="match status" value="1"/>
</dbReference>
<dbReference type="OMA" id="CARMGHI"/>
<dbReference type="PROSITE" id="PS50297">
    <property type="entry name" value="ANK_REP_REGION"/>
    <property type="match status" value="3"/>
</dbReference>
<evidence type="ECO:0000313" key="4">
    <source>
        <dbReference type="EMBL" id="ELR21904.1"/>
    </source>
</evidence>
<dbReference type="PROSITE" id="PS50088">
    <property type="entry name" value="ANK_REPEAT"/>
    <property type="match status" value="3"/>
</dbReference>
<feature type="repeat" description="ANK" evidence="3">
    <location>
        <begin position="19"/>
        <end position="51"/>
    </location>
</feature>
<gene>
    <name evidence="4" type="ORF">ACA1_046030</name>
</gene>
<sequence length="200" mass="20723">MVQLLLERGARPGLRSTRGGVHPLYAACLEGHADVVRVLLSSGGDAAVDVNEIGVEADGSTALMGCCEGGHTALARLLLNRGADVGARGRSGATALFYATQQGHDHLVRLLASHHRCDVNARKNDGSTALFLAVVSGRADIVRILLAAGADPSVRAKNGDTPLDIATKLRSCFPAVYDALMDHKEGTGCVPIGSSSTSRS</sequence>
<dbReference type="InterPro" id="IPR036770">
    <property type="entry name" value="Ankyrin_rpt-contain_sf"/>
</dbReference>
<keyword evidence="5" id="KW-1185">Reference proteome</keyword>
<dbReference type="RefSeq" id="XP_004347736.1">
    <property type="nucleotide sequence ID" value="XM_004347686.1"/>
</dbReference>